<dbReference type="Gene3D" id="1.10.510.10">
    <property type="entry name" value="Transferase(Phosphotransferase) domain 1"/>
    <property type="match status" value="1"/>
</dbReference>
<comment type="similarity">
    <text evidence="2">Belongs to the band 7/mec-2 family.</text>
</comment>
<evidence type="ECO:0000256" key="4">
    <source>
        <dbReference type="ARBA" id="ARBA00022824"/>
    </source>
</evidence>
<dbReference type="PANTHER" id="PTHR15351:SF3">
    <property type="entry name" value="ERLIN"/>
    <property type="match status" value="1"/>
</dbReference>
<dbReference type="OrthoDB" id="77368at2759"/>
<dbReference type="InterPro" id="IPR033294">
    <property type="entry name" value="Erlin1/2"/>
</dbReference>
<dbReference type="SUPFAM" id="SSF117892">
    <property type="entry name" value="Band 7/SPFH domain"/>
    <property type="match status" value="1"/>
</dbReference>
<gene>
    <name evidence="10" type="ORF">CBOVIS_LOCUS8466</name>
</gene>
<dbReference type="GO" id="GO:0015485">
    <property type="term" value="F:cholesterol binding"/>
    <property type="evidence" value="ECO:0007669"/>
    <property type="project" value="TreeGrafter"/>
</dbReference>
<dbReference type="InterPro" id="IPR036013">
    <property type="entry name" value="Band_7/SPFH_dom_sf"/>
</dbReference>
<dbReference type="AlphaFoldDB" id="A0A8S1F6G4"/>
<sequence>MSLHKIEEGHVGVYYRGGALLSEVSQPGYHMAIPYLTTVKSVQITLQTDEATNVPCGTSGGVMIHFDRIEVVNILAASSVYNIVKNYTVDYDRPLIFNKVHHEVNQFCSSHTLQEVYIDLFDKIDEEIKKALQEDLTIMAPGLFVLAVRVTKPKIPEAIRQSYENMEAEKTRLLVAIEHQKVVEKLAETERKKAVIEAEKIAEVAAIHQKQKIAEKETEKLVNQMEAESNLELTTPGKQQILTSSLCNRKSLNETMIMDHNQLDENLDFVRHAIKNERRDSHANATSHVIVSTCDTWMSLDEYFRRYGPFALPDWLTALILKDVSSALSQLHRRQIFHGAVTPDNIYFMNNSHTVCLLTSKMQARKMNADNLLENRSSDLSQLGFVLFRCLTGDSPAFLQSGDVSIPSNTTADPSAIQLVRKLMARKFSESANVLAAHPFVVAASQQQLTRFLHLF</sequence>
<evidence type="ECO:0000256" key="6">
    <source>
        <dbReference type="ARBA" id="ARBA00022989"/>
    </source>
</evidence>
<dbReference type="Pfam" id="PF01145">
    <property type="entry name" value="Band_7"/>
    <property type="match status" value="1"/>
</dbReference>
<keyword evidence="5" id="KW-0735">Signal-anchor</keyword>
<name>A0A8S1F6G4_9PELO</name>
<feature type="domain" description="Band 7" evidence="9">
    <location>
        <begin position="1"/>
        <end position="167"/>
    </location>
</feature>
<keyword evidence="3" id="KW-0812">Transmembrane</keyword>
<keyword evidence="6" id="KW-1133">Transmembrane helix</keyword>
<dbReference type="InterPro" id="IPR011009">
    <property type="entry name" value="Kinase-like_dom_sf"/>
</dbReference>
<protein>
    <recommendedName>
        <fullName evidence="9">Band 7 domain-containing protein</fullName>
    </recommendedName>
</protein>
<reference evidence="10 11" key="1">
    <citation type="submission" date="2020-04" db="EMBL/GenBank/DDBJ databases">
        <authorList>
            <person name="Laetsch R D."/>
            <person name="Stevens L."/>
            <person name="Kumar S."/>
            <person name="Blaxter L. M."/>
        </authorList>
    </citation>
    <scope>NUCLEOTIDE SEQUENCE [LARGE SCALE GENOMIC DNA]</scope>
</reference>
<dbReference type="Proteomes" id="UP000494206">
    <property type="component" value="Unassembled WGS sequence"/>
</dbReference>
<dbReference type="GO" id="GO:0005789">
    <property type="term" value="C:endoplasmic reticulum membrane"/>
    <property type="evidence" value="ECO:0007669"/>
    <property type="project" value="UniProtKB-SubCell"/>
</dbReference>
<evidence type="ECO:0000256" key="5">
    <source>
        <dbReference type="ARBA" id="ARBA00022968"/>
    </source>
</evidence>
<dbReference type="SMART" id="SM00244">
    <property type="entry name" value="PHB"/>
    <property type="match status" value="1"/>
</dbReference>
<evidence type="ECO:0000259" key="9">
    <source>
        <dbReference type="SMART" id="SM00244"/>
    </source>
</evidence>
<dbReference type="GO" id="GO:0032933">
    <property type="term" value="P:SREBP signaling pathway"/>
    <property type="evidence" value="ECO:0007669"/>
    <property type="project" value="TreeGrafter"/>
</dbReference>
<evidence type="ECO:0000256" key="1">
    <source>
        <dbReference type="ARBA" id="ARBA00004648"/>
    </source>
</evidence>
<proteinExistence type="inferred from homology"/>
<evidence type="ECO:0000256" key="7">
    <source>
        <dbReference type="ARBA" id="ARBA00023136"/>
    </source>
</evidence>
<dbReference type="EMBL" id="CADEPM010000005">
    <property type="protein sequence ID" value="CAB3406390.1"/>
    <property type="molecule type" value="Genomic_DNA"/>
</dbReference>
<evidence type="ECO:0000313" key="11">
    <source>
        <dbReference type="Proteomes" id="UP000494206"/>
    </source>
</evidence>
<dbReference type="GO" id="GO:0031625">
    <property type="term" value="F:ubiquitin protein ligase binding"/>
    <property type="evidence" value="ECO:0007669"/>
    <property type="project" value="InterPro"/>
</dbReference>
<evidence type="ECO:0000256" key="2">
    <source>
        <dbReference type="ARBA" id="ARBA00008164"/>
    </source>
</evidence>
<dbReference type="InterPro" id="IPR001107">
    <property type="entry name" value="Band_7"/>
</dbReference>
<dbReference type="FunFam" id="3.30.479.30:FF:000009">
    <property type="entry name" value="Erlin-2 isoform 1"/>
    <property type="match status" value="1"/>
</dbReference>
<keyword evidence="8" id="KW-0325">Glycoprotein</keyword>
<dbReference type="Pfam" id="PF06293">
    <property type="entry name" value="Kdo"/>
    <property type="match status" value="1"/>
</dbReference>
<evidence type="ECO:0000313" key="10">
    <source>
        <dbReference type="EMBL" id="CAB3406390.1"/>
    </source>
</evidence>
<organism evidence="10 11">
    <name type="scientific">Caenorhabditis bovis</name>
    <dbReference type="NCBI Taxonomy" id="2654633"/>
    <lineage>
        <taxon>Eukaryota</taxon>
        <taxon>Metazoa</taxon>
        <taxon>Ecdysozoa</taxon>
        <taxon>Nematoda</taxon>
        <taxon>Chromadorea</taxon>
        <taxon>Rhabditida</taxon>
        <taxon>Rhabditina</taxon>
        <taxon>Rhabditomorpha</taxon>
        <taxon>Rhabditoidea</taxon>
        <taxon>Rhabditidae</taxon>
        <taxon>Peloderinae</taxon>
        <taxon>Caenorhabditis</taxon>
    </lineage>
</organism>
<dbReference type="Gene3D" id="3.30.479.30">
    <property type="entry name" value="Band 7 domain"/>
    <property type="match status" value="1"/>
</dbReference>
<accession>A0A8S1F6G4</accession>
<keyword evidence="11" id="KW-1185">Reference proteome</keyword>
<evidence type="ECO:0000256" key="8">
    <source>
        <dbReference type="ARBA" id="ARBA00023180"/>
    </source>
</evidence>
<dbReference type="PANTHER" id="PTHR15351">
    <property type="entry name" value="ERLIN (ER LIPID RAFT ASSOCIATED PROTEIN) HOMOLOG"/>
    <property type="match status" value="1"/>
</dbReference>
<keyword evidence="4" id="KW-0256">Endoplasmic reticulum</keyword>
<dbReference type="GO" id="GO:0032991">
    <property type="term" value="C:protein-containing complex"/>
    <property type="evidence" value="ECO:0007669"/>
    <property type="project" value="UniProtKB-ARBA"/>
</dbReference>
<dbReference type="SUPFAM" id="SSF56112">
    <property type="entry name" value="Protein kinase-like (PK-like)"/>
    <property type="match status" value="1"/>
</dbReference>
<evidence type="ECO:0000256" key="3">
    <source>
        <dbReference type="ARBA" id="ARBA00022692"/>
    </source>
</evidence>
<keyword evidence="7" id="KW-0472">Membrane</keyword>
<comment type="subcellular location">
    <subcellularLocation>
        <location evidence="1">Endoplasmic reticulum membrane</location>
        <topology evidence="1">Single-pass type II membrane protein</topology>
    </subcellularLocation>
</comment>
<comment type="caution">
    <text evidence="10">The sequence shown here is derived from an EMBL/GenBank/DDBJ whole genome shotgun (WGS) entry which is preliminary data.</text>
</comment>